<evidence type="ECO:0000313" key="1">
    <source>
        <dbReference type="EMBL" id="AGB37687.1"/>
    </source>
</evidence>
<dbReference type="eggNOG" id="arCOG10766">
    <property type="taxonomic scope" value="Archaea"/>
</dbReference>
<dbReference type="EMBL" id="CP003929">
    <property type="protein sequence ID" value="AGB37687.1"/>
    <property type="molecule type" value="Genomic_DNA"/>
</dbReference>
<gene>
    <name evidence="1" type="ORF">Natoc_1895</name>
</gene>
<protein>
    <submittedName>
        <fullName evidence="1">Uncharacterized protein</fullName>
    </submittedName>
</protein>
<dbReference type="Proteomes" id="UP000010878">
    <property type="component" value="Chromosome"/>
</dbReference>
<evidence type="ECO:0000313" key="2">
    <source>
        <dbReference type="Proteomes" id="UP000010878"/>
    </source>
</evidence>
<dbReference type="OrthoDB" id="204552at2157"/>
<dbReference type="RefSeq" id="WP_015321132.1">
    <property type="nucleotide sequence ID" value="NC_019974.1"/>
</dbReference>
<dbReference type="GeneID" id="14404979"/>
<organism evidence="1 2">
    <name type="scientific">Natronococcus occultus SP4</name>
    <dbReference type="NCBI Taxonomy" id="694430"/>
    <lineage>
        <taxon>Archaea</taxon>
        <taxon>Methanobacteriati</taxon>
        <taxon>Methanobacteriota</taxon>
        <taxon>Stenosarchaea group</taxon>
        <taxon>Halobacteria</taxon>
        <taxon>Halobacteriales</taxon>
        <taxon>Natrialbaceae</taxon>
        <taxon>Natronococcus</taxon>
    </lineage>
</organism>
<dbReference type="HOGENOM" id="CLU_2597839_0_0_2"/>
<accession>L0JXB8</accession>
<name>L0JXB8_9EURY</name>
<sequence length="69" mass="8022">MSQTVVRIDARSQRTELADAVAARRPPRRRVDVSSLHLEEIETYVEVNLETDRVSLERRGARTYLVVER</sequence>
<proteinExistence type="predicted"/>
<dbReference type="KEGG" id="nou:Natoc_1895"/>
<dbReference type="AlphaFoldDB" id="L0JXB8"/>
<keyword evidence="2" id="KW-1185">Reference proteome</keyword>
<reference evidence="1 2" key="1">
    <citation type="submission" date="2012-11" db="EMBL/GenBank/DDBJ databases">
        <title>FINISHED of Natronococcus occultus SP4, DSM 3396.</title>
        <authorList>
            <consortium name="DOE Joint Genome Institute"/>
            <person name="Eisen J."/>
            <person name="Huntemann M."/>
            <person name="Wei C.-L."/>
            <person name="Han J."/>
            <person name="Detter J.C."/>
            <person name="Han C."/>
            <person name="Tapia R."/>
            <person name="Chen A."/>
            <person name="Kyrpides N."/>
            <person name="Mavromatis K."/>
            <person name="Markowitz V."/>
            <person name="Szeto E."/>
            <person name="Ivanova N."/>
            <person name="Mikhailova N."/>
            <person name="Ovchinnikova G."/>
            <person name="Pagani I."/>
            <person name="Pati A."/>
            <person name="Goodwin L."/>
            <person name="Nordberg H.P."/>
            <person name="Cantor M.N."/>
            <person name="Hua S.X."/>
            <person name="Woyke T."/>
            <person name="Eisen J."/>
            <person name="Klenk H.-P."/>
            <person name="Klenk H.-P."/>
        </authorList>
    </citation>
    <scope>NUCLEOTIDE SEQUENCE [LARGE SCALE GENOMIC DNA]</scope>
    <source>
        <strain evidence="1 2">SP4</strain>
    </source>
</reference>